<keyword evidence="3" id="KW-0645">Protease</keyword>
<dbReference type="InterPro" id="IPR032799">
    <property type="entry name" value="TAXi_C"/>
</dbReference>
<dbReference type="AlphaFoldDB" id="A0A438GFC7"/>
<feature type="domain" description="Xylanase inhibitor C-terminal" evidence="2">
    <location>
        <begin position="228"/>
        <end position="311"/>
    </location>
</feature>
<gene>
    <name evidence="3" type="primary">VvCHDp000181_10</name>
    <name evidence="3" type="ORF">CK203_061433</name>
</gene>
<dbReference type="EMBL" id="QGNW01000452">
    <property type="protein sequence ID" value="RVW70888.1"/>
    <property type="molecule type" value="Genomic_DNA"/>
</dbReference>
<organism evidence="3 4">
    <name type="scientific">Vitis vinifera</name>
    <name type="common">Grape</name>
    <dbReference type="NCBI Taxonomy" id="29760"/>
    <lineage>
        <taxon>Eukaryota</taxon>
        <taxon>Viridiplantae</taxon>
        <taxon>Streptophyta</taxon>
        <taxon>Embryophyta</taxon>
        <taxon>Tracheophyta</taxon>
        <taxon>Spermatophyta</taxon>
        <taxon>Magnoliopsida</taxon>
        <taxon>eudicotyledons</taxon>
        <taxon>Gunneridae</taxon>
        <taxon>Pentapetalae</taxon>
        <taxon>rosids</taxon>
        <taxon>Vitales</taxon>
        <taxon>Vitaceae</taxon>
        <taxon>Viteae</taxon>
        <taxon>Vitis</taxon>
    </lineage>
</organism>
<evidence type="ECO:0000313" key="4">
    <source>
        <dbReference type="Proteomes" id="UP000288805"/>
    </source>
</evidence>
<dbReference type="PANTHER" id="PTHR13683:SF750">
    <property type="entry name" value="ASPARTYL PROTEASE AED1"/>
    <property type="match status" value="1"/>
</dbReference>
<feature type="chain" id="PRO_5019353907" evidence="1">
    <location>
        <begin position="29"/>
        <end position="319"/>
    </location>
</feature>
<keyword evidence="3" id="KW-0378">Hydrolase</keyword>
<dbReference type="PANTHER" id="PTHR13683">
    <property type="entry name" value="ASPARTYL PROTEASES"/>
    <property type="match status" value="1"/>
</dbReference>
<dbReference type="GO" id="GO:0006508">
    <property type="term" value="P:proteolysis"/>
    <property type="evidence" value="ECO:0007669"/>
    <property type="project" value="UniProtKB-KW"/>
</dbReference>
<evidence type="ECO:0000313" key="3">
    <source>
        <dbReference type="EMBL" id="RVW70888.1"/>
    </source>
</evidence>
<sequence>MAILCPSTAIYHLLFSSLLLFFSCYVSAIPVYGAEEGKDGFHSTPVSSLLPKNKCSASARGGSQGLPITQKYGPCSGSGHSNLPVLRKSLAEMNPDTVGNTYNMTYGDKSTSVGNYGCDTMTLEHSDVFPKFQFGCGRNNEVFSYCLPEEDSIGSLLFGEKATSQSSSLKFTSLVNGPGTSGSVFASPGTIIDSELSSLASLNEPIQHSKLHSRKQWAKYPLSNGRRKKGDILDTCYNLSGRKDVLLPEIVLHFGEGADVRLNGKRVIWGMMHLGFAWLLLGNSELTIIGNRQQVSLTVLYDIQGGRIGFGAMVAPSET</sequence>
<reference evidence="3 4" key="1">
    <citation type="journal article" date="2018" name="PLoS Genet.">
        <title>Population sequencing reveals clonal diversity and ancestral inbreeding in the grapevine cultivar Chardonnay.</title>
        <authorList>
            <person name="Roach M.J."/>
            <person name="Johnson D.L."/>
            <person name="Bohlmann J."/>
            <person name="van Vuuren H.J."/>
            <person name="Jones S.J."/>
            <person name="Pretorius I.S."/>
            <person name="Schmidt S.A."/>
            <person name="Borneman A.R."/>
        </authorList>
    </citation>
    <scope>NUCLEOTIDE SEQUENCE [LARGE SCALE GENOMIC DNA]</scope>
    <source>
        <strain evidence="4">cv. Chardonnay</strain>
        <tissue evidence="3">Leaf</tissue>
    </source>
</reference>
<feature type="signal peptide" evidence="1">
    <location>
        <begin position="1"/>
        <end position="28"/>
    </location>
</feature>
<dbReference type="Pfam" id="PF14541">
    <property type="entry name" value="TAXi_C"/>
    <property type="match status" value="1"/>
</dbReference>
<accession>A0A438GFC7</accession>
<dbReference type="SUPFAM" id="SSF50630">
    <property type="entry name" value="Acid proteases"/>
    <property type="match status" value="1"/>
</dbReference>
<comment type="caution">
    <text evidence="3">The sequence shown here is derived from an EMBL/GenBank/DDBJ whole genome shotgun (WGS) entry which is preliminary data.</text>
</comment>
<dbReference type="InterPro" id="IPR001461">
    <property type="entry name" value="Aspartic_peptidase_A1"/>
</dbReference>
<dbReference type="Gene3D" id="2.40.70.10">
    <property type="entry name" value="Acid Proteases"/>
    <property type="match status" value="1"/>
</dbReference>
<name>A0A438GFC7_VITVI</name>
<dbReference type="GO" id="GO:0004190">
    <property type="term" value="F:aspartic-type endopeptidase activity"/>
    <property type="evidence" value="ECO:0007669"/>
    <property type="project" value="InterPro"/>
</dbReference>
<dbReference type="InterPro" id="IPR021109">
    <property type="entry name" value="Peptidase_aspartic_dom_sf"/>
</dbReference>
<proteinExistence type="predicted"/>
<evidence type="ECO:0000256" key="1">
    <source>
        <dbReference type="SAM" id="SignalP"/>
    </source>
</evidence>
<keyword evidence="1" id="KW-0732">Signal</keyword>
<protein>
    <submittedName>
        <fullName evidence="3">Aspartyl protease family protein</fullName>
    </submittedName>
</protein>
<dbReference type="Proteomes" id="UP000288805">
    <property type="component" value="Unassembled WGS sequence"/>
</dbReference>
<evidence type="ECO:0000259" key="2">
    <source>
        <dbReference type="Pfam" id="PF14541"/>
    </source>
</evidence>